<comment type="caution">
    <text evidence="8">The sequence shown here is derived from an EMBL/GenBank/DDBJ whole genome shotgun (WGS) entry which is preliminary data.</text>
</comment>
<evidence type="ECO:0000259" key="7">
    <source>
        <dbReference type="Pfam" id="PF20684"/>
    </source>
</evidence>
<keyword evidence="4 6" id="KW-0472">Membrane</keyword>
<evidence type="ECO:0000313" key="9">
    <source>
        <dbReference type="Proteomes" id="UP000813427"/>
    </source>
</evidence>
<keyword evidence="3 6" id="KW-1133">Transmembrane helix</keyword>
<dbReference type="InterPro" id="IPR052337">
    <property type="entry name" value="SAT4-like"/>
</dbReference>
<dbReference type="GO" id="GO:0016020">
    <property type="term" value="C:membrane"/>
    <property type="evidence" value="ECO:0007669"/>
    <property type="project" value="UniProtKB-SubCell"/>
</dbReference>
<protein>
    <recommendedName>
        <fullName evidence="7">Rhodopsin domain-containing protein</fullName>
    </recommendedName>
</protein>
<evidence type="ECO:0000256" key="2">
    <source>
        <dbReference type="ARBA" id="ARBA00022692"/>
    </source>
</evidence>
<sequence>MATELGNRGPELVVVNITFLAMAVITSMLRCYVRYFLVKAFRKDDWLMVVSTIFFTLYAAFSSVGVTHGTGRHHSNLKPEQIHTAMMCWWLCYLWYSLAMISCKLSIGYFLLRVTNAKLQIWIIYIAMFSTAFSGAVFFFITLFQCYPVSFFWNKDQPGTCIKIEIVIALATLYSSLAVISDFVFALLPGFIIWNLQMHKGTKYSLIPLLAMGCVASAAVIARFPYLPLLRKPDFLWNTLDVAIWSTVEQGLAITASSLATLRPLLKVAAFRLNITTPISPSQTGSRFSIPALRPRPCNSFSGGEAYTLSSVSHLEPAYQRNSGFKSSLLNDRGIQREIQWEVKISQNISNESEEKLCPPEP</sequence>
<dbReference type="Pfam" id="PF20684">
    <property type="entry name" value="Fung_rhodopsin"/>
    <property type="match status" value="1"/>
</dbReference>
<feature type="transmembrane region" description="Helical" evidence="6">
    <location>
        <begin position="164"/>
        <end position="192"/>
    </location>
</feature>
<dbReference type="PANTHER" id="PTHR33048">
    <property type="entry name" value="PTH11-LIKE INTEGRAL MEMBRANE PROTEIN (AFU_ORTHOLOGUE AFUA_5G11245)"/>
    <property type="match status" value="1"/>
</dbReference>
<feature type="transmembrane region" description="Helical" evidence="6">
    <location>
        <begin position="204"/>
        <end position="222"/>
    </location>
</feature>
<evidence type="ECO:0000256" key="5">
    <source>
        <dbReference type="ARBA" id="ARBA00038359"/>
    </source>
</evidence>
<reference evidence="8" key="1">
    <citation type="journal article" date="2021" name="Nat. Commun.">
        <title>Genetic determinants of endophytism in the Arabidopsis root mycobiome.</title>
        <authorList>
            <person name="Mesny F."/>
            <person name="Miyauchi S."/>
            <person name="Thiergart T."/>
            <person name="Pickel B."/>
            <person name="Atanasova L."/>
            <person name="Karlsson M."/>
            <person name="Huettel B."/>
            <person name="Barry K.W."/>
            <person name="Haridas S."/>
            <person name="Chen C."/>
            <person name="Bauer D."/>
            <person name="Andreopoulos W."/>
            <person name="Pangilinan J."/>
            <person name="LaButti K."/>
            <person name="Riley R."/>
            <person name="Lipzen A."/>
            <person name="Clum A."/>
            <person name="Drula E."/>
            <person name="Henrissat B."/>
            <person name="Kohler A."/>
            <person name="Grigoriev I.V."/>
            <person name="Martin F.M."/>
            <person name="Hacquard S."/>
        </authorList>
    </citation>
    <scope>NUCLEOTIDE SEQUENCE</scope>
    <source>
        <strain evidence="8">MPI-SDFR-AT-0068</strain>
    </source>
</reference>
<evidence type="ECO:0000256" key="3">
    <source>
        <dbReference type="ARBA" id="ARBA00022989"/>
    </source>
</evidence>
<comment type="similarity">
    <text evidence="5">Belongs to the SAT4 family.</text>
</comment>
<dbReference type="OrthoDB" id="3936451at2759"/>
<dbReference type="InterPro" id="IPR049326">
    <property type="entry name" value="Rhodopsin_dom_fungi"/>
</dbReference>
<dbReference type="AlphaFoldDB" id="A0A8K0S796"/>
<evidence type="ECO:0000256" key="1">
    <source>
        <dbReference type="ARBA" id="ARBA00004141"/>
    </source>
</evidence>
<dbReference type="PANTHER" id="PTHR33048:SF96">
    <property type="entry name" value="INTEGRAL MEMBRANE PROTEIN"/>
    <property type="match status" value="1"/>
</dbReference>
<feature type="transmembrane region" description="Helical" evidence="6">
    <location>
        <begin position="87"/>
        <end position="112"/>
    </location>
</feature>
<comment type="subcellular location">
    <subcellularLocation>
        <location evidence="1">Membrane</location>
        <topology evidence="1">Multi-pass membrane protein</topology>
    </subcellularLocation>
</comment>
<feature type="transmembrane region" description="Helical" evidence="6">
    <location>
        <begin position="12"/>
        <end position="33"/>
    </location>
</feature>
<dbReference type="EMBL" id="JAGPXF010000002">
    <property type="protein sequence ID" value="KAH7255990.1"/>
    <property type="molecule type" value="Genomic_DNA"/>
</dbReference>
<keyword evidence="9" id="KW-1185">Reference proteome</keyword>
<evidence type="ECO:0000313" key="8">
    <source>
        <dbReference type="EMBL" id="KAH7255990.1"/>
    </source>
</evidence>
<name>A0A8K0S796_9HYPO</name>
<organism evidence="8 9">
    <name type="scientific">Fusarium tricinctum</name>
    <dbReference type="NCBI Taxonomy" id="61284"/>
    <lineage>
        <taxon>Eukaryota</taxon>
        <taxon>Fungi</taxon>
        <taxon>Dikarya</taxon>
        <taxon>Ascomycota</taxon>
        <taxon>Pezizomycotina</taxon>
        <taxon>Sordariomycetes</taxon>
        <taxon>Hypocreomycetidae</taxon>
        <taxon>Hypocreales</taxon>
        <taxon>Nectriaceae</taxon>
        <taxon>Fusarium</taxon>
        <taxon>Fusarium tricinctum species complex</taxon>
    </lineage>
</organism>
<gene>
    <name evidence="8" type="ORF">BKA59DRAFT_521072</name>
</gene>
<dbReference type="Proteomes" id="UP000813427">
    <property type="component" value="Unassembled WGS sequence"/>
</dbReference>
<keyword evidence="2 6" id="KW-0812">Transmembrane</keyword>
<evidence type="ECO:0000256" key="6">
    <source>
        <dbReference type="SAM" id="Phobius"/>
    </source>
</evidence>
<feature type="transmembrane region" description="Helical" evidence="6">
    <location>
        <begin position="45"/>
        <end position="67"/>
    </location>
</feature>
<proteinExistence type="inferred from homology"/>
<feature type="domain" description="Rhodopsin" evidence="7">
    <location>
        <begin position="29"/>
        <end position="267"/>
    </location>
</feature>
<evidence type="ECO:0000256" key="4">
    <source>
        <dbReference type="ARBA" id="ARBA00023136"/>
    </source>
</evidence>
<accession>A0A8K0S796</accession>
<feature type="transmembrane region" description="Helical" evidence="6">
    <location>
        <begin position="119"/>
        <end position="144"/>
    </location>
</feature>